<gene>
    <name evidence="12" type="primary">htpX</name>
    <name evidence="14" type="ORF">BWY73_00024</name>
</gene>
<evidence type="ECO:0000256" key="3">
    <source>
        <dbReference type="ARBA" id="ARBA00022475"/>
    </source>
</evidence>
<feature type="transmembrane region" description="Helical" evidence="12">
    <location>
        <begin position="31"/>
        <end position="48"/>
    </location>
</feature>
<feature type="binding site" evidence="12">
    <location>
        <position position="130"/>
    </location>
    <ligand>
        <name>Zn(2+)</name>
        <dbReference type="ChEBI" id="CHEBI:29105"/>
        <note>catalytic</note>
    </ligand>
</feature>
<evidence type="ECO:0000256" key="4">
    <source>
        <dbReference type="ARBA" id="ARBA00022670"/>
    </source>
</evidence>
<feature type="active site" evidence="12">
    <location>
        <position position="131"/>
    </location>
</feature>
<keyword evidence="3 12" id="KW-1003">Cell membrane</keyword>
<feature type="transmembrane region" description="Helical" evidence="12">
    <location>
        <begin position="140"/>
        <end position="160"/>
    </location>
</feature>
<evidence type="ECO:0000256" key="10">
    <source>
        <dbReference type="ARBA" id="ARBA00023049"/>
    </source>
</evidence>
<evidence type="ECO:0000256" key="5">
    <source>
        <dbReference type="ARBA" id="ARBA00022692"/>
    </source>
</evidence>
<evidence type="ECO:0000259" key="13">
    <source>
        <dbReference type="Pfam" id="PF01435"/>
    </source>
</evidence>
<dbReference type="AlphaFoldDB" id="A0A1V5ML57"/>
<feature type="transmembrane region" description="Helical" evidence="12">
    <location>
        <begin position="7"/>
        <end position="25"/>
    </location>
</feature>
<keyword evidence="11 12" id="KW-0472">Membrane</keyword>
<evidence type="ECO:0000313" key="14">
    <source>
        <dbReference type="EMBL" id="OPZ93926.1"/>
    </source>
</evidence>
<keyword evidence="6 12" id="KW-0479">Metal-binding</keyword>
<dbReference type="GO" id="GO:0005886">
    <property type="term" value="C:plasma membrane"/>
    <property type="evidence" value="ECO:0007669"/>
    <property type="project" value="UniProtKB-SubCell"/>
</dbReference>
<dbReference type="PANTHER" id="PTHR43221">
    <property type="entry name" value="PROTEASE HTPX"/>
    <property type="match status" value="1"/>
</dbReference>
<evidence type="ECO:0000256" key="2">
    <source>
        <dbReference type="ARBA" id="ARBA00009779"/>
    </source>
</evidence>
<dbReference type="EMBL" id="MWAK01000002">
    <property type="protein sequence ID" value="OPZ93926.1"/>
    <property type="molecule type" value="Genomic_DNA"/>
</dbReference>
<evidence type="ECO:0000256" key="12">
    <source>
        <dbReference type="HAMAP-Rule" id="MF_00188"/>
    </source>
</evidence>
<accession>A0A1V5ML57</accession>
<dbReference type="InterPro" id="IPR050083">
    <property type="entry name" value="HtpX_protease"/>
</dbReference>
<evidence type="ECO:0000256" key="9">
    <source>
        <dbReference type="ARBA" id="ARBA00022989"/>
    </source>
</evidence>
<dbReference type="GO" id="GO:0008270">
    <property type="term" value="F:zinc ion binding"/>
    <property type="evidence" value="ECO:0007669"/>
    <property type="project" value="UniProtKB-UniRule"/>
</dbReference>
<dbReference type="InterPro" id="IPR022919">
    <property type="entry name" value="Pept_M48_protease_HtpX"/>
</dbReference>
<comment type="subcellular location">
    <subcellularLocation>
        <location evidence="1 12">Cell membrane</location>
        <topology evidence="1 12">Multi-pass membrane protein</topology>
    </subcellularLocation>
</comment>
<evidence type="ECO:0000256" key="6">
    <source>
        <dbReference type="ARBA" id="ARBA00022723"/>
    </source>
</evidence>
<dbReference type="Gene3D" id="3.30.2010.10">
    <property type="entry name" value="Metalloproteases ('zincins'), catalytic domain"/>
    <property type="match status" value="1"/>
</dbReference>
<name>A0A1V5ML57_UNCT6</name>
<sequence>MGSQTKTIFLLGGLTALLVLIGSFFGRGWTYGALAFALLLNFFTYWFSDRIVLKMYRAQPVTAADSPVLYDTVRQLSQVAGLPMPKVYLYPAANPNAFATGRDPAHAAVAVSTGLMEILSPEELKGVLGHELAHIKDRDILIATCAATLAAAITFLARLLQWGAGFFAGGDNRERGSNPLAMLAMVILAPLAALLIQMAVSRGREYLADDEGARFAGNPAFLANALRKLDSVGRRNPMVGANPATSHLFIVKPFSARGLMALFSTHPPIEARIARLEGRIT</sequence>
<reference evidence="14 15" key="1">
    <citation type="submission" date="2017-02" db="EMBL/GenBank/DDBJ databases">
        <title>Delving into the versatile metabolic prowess of the omnipresent phylum Bacteroidetes.</title>
        <authorList>
            <person name="Nobu M.K."/>
            <person name="Mei R."/>
            <person name="Narihiro T."/>
            <person name="Kuroda K."/>
            <person name="Liu W.-T."/>
        </authorList>
    </citation>
    <scope>NUCLEOTIDE SEQUENCE [LARGE SCALE GENOMIC DNA]</scope>
    <source>
        <strain evidence="14">ADurb.Bin417</strain>
    </source>
</reference>
<feature type="transmembrane region" description="Helical" evidence="12">
    <location>
        <begin position="180"/>
        <end position="200"/>
    </location>
</feature>
<comment type="caution">
    <text evidence="14">The sequence shown here is derived from an EMBL/GenBank/DDBJ whole genome shotgun (WGS) entry which is preliminary data.</text>
</comment>
<dbReference type="InterPro" id="IPR001915">
    <property type="entry name" value="Peptidase_M48"/>
</dbReference>
<keyword evidence="8 12" id="KW-0862">Zinc</keyword>
<evidence type="ECO:0000256" key="7">
    <source>
        <dbReference type="ARBA" id="ARBA00022801"/>
    </source>
</evidence>
<dbReference type="PANTHER" id="PTHR43221:SF1">
    <property type="entry name" value="PROTEASE HTPX"/>
    <property type="match status" value="1"/>
</dbReference>
<organism evidence="14 15">
    <name type="scientific">candidate division TA06 bacterium ADurb.Bin417</name>
    <dbReference type="NCBI Taxonomy" id="1852828"/>
    <lineage>
        <taxon>Bacteria</taxon>
        <taxon>Bacteria division TA06</taxon>
    </lineage>
</organism>
<dbReference type="CDD" id="cd07336">
    <property type="entry name" value="M48B_HtpX_like"/>
    <property type="match status" value="1"/>
</dbReference>
<evidence type="ECO:0000313" key="15">
    <source>
        <dbReference type="Proteomes" id="UP000485484"/>
    </source>
</evidence>
<dbReference type="EC" id="3.4.24.-" evidence="12"/>
<dbReference type="Proteomes" id="UP000485484">
    <property type="component" value="Unassembled WGS sequence"/>
</dbReference>
<proteinExistence type="inferred from homology"/>
<feature type="binding site" evidence="12">
    <location>
        <position position="134"/>
    </location>
    <ligand>
        <name>Zn(2+)</name>
        <dbReference type="ChEBI" id="CHEBI:29105"/>
        <note>catalytic</note>
    </ligand>
</feature>
<dbReference type="Pfam" id="PF01435">
    <property type="entry name" value="Peptidase_M48"/>
    <property type="match status" value="1"/>
</dbReference>
<evidence type="ECO:0000256" key="8">
    <source>
        <dbReference type="ARBA" id="ARBA00022833"/>
    </source>
</evidence>
<evidence type="ECO:0000256" key="1">
    <source>
        <dbReference type="ARBA" id="ARBA00004651"/>
    </source>
</evidence>
<keyword evidence="4 12" id="KW-0645">Protease</keyword>
<keyword evidence="10 12" id="KW-0482">Metalloprotease</keyword>
<keyword evidence="9 12" id="KW-1133">Transmembrane helix</keyword>
<dbReference type="GO" id="GO:0006508">
    <property type="term" value="P:proteolysis"/>
    <property type="evidence" value="ECO:0007669"/>
    <property type="project" value="UniProtKB-KW"/>
</dbReference>
<keyword evidence="7 12" id="KW-0378">Hydrolase</keyword>
<evidence type="ECO:0000256" key="11">
    <source>
        <dbReference type="ARBA" id="ARBA00023136"/>
    </source>
</evidence>
<feature type="domain" description="Peptidase M48" evidence="13">
    <location>
        <begin position="69"/>
        <end position="279"/>
    </location>
</feature>
<dbReference type="GO" id="GO:0004222">
    <property type="term" value="F:metalloendopeptidase activity"/>
    <property type="evidence" value="ECO:0007669"/>
    <property type="project" value="UniProtKB-UniRule"/>
</dbReference>
<comment type="cofactor">
    <cofactor evidence="12">
        <name>Zn(2+)</name>
        <dbReference type="ChEBI" id="CHEBI:29105"/>
    </cofactor>
    <text evidence="12">Binds 1 zinc ion per subunit.</text>
</comment>
<dbReference type="HAMAP" id="MF_00188">
    <property type="entry name" value="Pept_M48_protease_HtpX"/>
    <property type="match status" value="1"/>
</dbReference>
<keyword evidence="5 12" id="KW-0812">Transmembrane</keyword>
<protein>
    <recommendedName>
        <fullName evidence="12">Protease HtpX homolog</fullName>
        <ecNumber evidence="12">3.4.24.-</ecNumber>
    </recommendedName>
</protein>
<comment type="similarity">
    <text evidence="2 12">Belongs to the peptidase M48B family.</text>
</comment>
<feature type="binding site" evidence="12">
    <location>
        <position position="205"/>
    </location>
    <ligand>
        <name>Zn(2+)</name>
        <dbReference type="ChEBI" id="CHEBI:29105"/>
        <note>catalytic</note>
    </ligand>
</feature>